<gene>
    <name evidence="2" type="ORF">EHLA_2162</name>
</gene>
<keyword evidence="3" id="KW-1185">Reference proteome</keyword>
<feature type="region of interest" description="Disordered" evidence="1">
    <location>
        <begin position="137"/>
        <end position="168"/>
    </location>
</feature>
<feature type="compositionally biased region" description="Polar residues" evidence="1">
    <location>
        <begin position="137"/>
        <end position="155"/>
    </location>
</feature>
<feature type="region of interest" description="Disordered" evidence="1">
    <location>
        <begin position="1"/>
        <end position="45"/>
    </location>
</feature>
<evidence type="ECO:0000313" key="2">
    <source>
        <dbReference type="EMBL" id="SOB72793.1"/>
    </source>
</evidence>
<feature type="compositionally biased region" description="Low complexity" evidence="1">
    <location>
        <begin position="1"/>
        <end position="22"/>
    </location>
</feature>
<proteinExistence type="predicted"/>
<protein>
    <submittedName>
        <fullName evidence="2">Consensus disorder prediction</fullName>
    </submittedName>
</protein>
<evidence type="ECO:0000256" key="1">
    <source>
        <dbReference type="SAM" id="MobiDB-lite"/>
    </source>
</evidence>
<accession>A0A285PT36</accession>
<dbReference type="RefSeq" id="WP_157908582.1">
    <property type="nucleotide sequence ID" value="NZ_LT907978.1"/>
</dbReference>
<dbReference type="AlphaFoldDB" id="A0A285PT36"/>
<reference evidence="3" key="1">
    <citation type="submission" date="2017-09" db="EMBL/GenBank/DDBJ databases">
        <authorList>
            <person name="Shetty A S."/>
        </authorList>
    </citation>
    <scope>NUCLEOTIDE SEQUENCE [LARGE SCALE GENOMIC DNA]</scope>
</reference>
<dbReference type="Proteomes" id="UP000217549">
    <property type="component" value="Chromosome I"/>
</dbReference>
<sequence>MFGYPQYPQQYPQYPQYPQPDYLDQLNRLKQQQTPPQQMQQQSNPDERIWVQGQGAAEAYLVAPNSFVRLWDSQAPVFYEKRADQTGRPFLEVFEYKRKGADSPTVELSQSSQLINYEERLNALERQMETLRRRVLNESQSNADDTAVSTVQTAVSGGPEAGSAKPAK</sequence>
<dbReference type="EMBL" id="LT907978">
    <property type="protein sequence ID" value="SOB72793.1"/>
    <property type="molecule type" value="Genomic_DNA"/>
</dbReference>
<name>A0A285PT36_9FIRM</name>
<feature type="compositionally biased region" description="Low complexity" evidence="1">
    <location>
        <begin position="31"/>
        <end position="42"/>
    </location>
</feature>
<evidence type="ECO:0000313" key="3">
    <source>
        <dbReference type="Proteomes" id="UP000217549"/>
    </source>
</evidence>
<organism evidence="2 3">
    <name type="scientific">Anaerobutyricum hallii</name>
    <dbReference type="NCBI Taxonomy" id="39488"/>
    <lineage>
        <taxon>Bacteria</taxon>
        <taxon>Bacillati</taxon>
        <taxon>Bacillota</taxon>
        <taxon>Clostridia</taxon>
        <taxon>Lachnospirales</taxon>
        <taxon>Lachnospiraceae</taxon>
        <taxon>Anaerobutyricum</taxon>
    </lineage>
</organism>
<dbReference type="KEGG" id="ehl:EHLA_2162"/>